<comment type="subcellular location">
    <subcellularLocation>
        <location evidence="1">Cell membrane</location>
        <topology evidence="1">Multi-pass membrane protein</topology>
    </subcellularLocation>
</comment>
<evidence type="ECO:0000256" key="1">
    <source>
        <dbReference type="ARBA" id="ARBA00004651"/>
    </source>
</evidence>
<dbReference type="Proteomes" id="UP001165986">
    <property type="component" value="Unassembled WGS sequence"/>
</dbReference>
<feature type="transmembrane region" description="Helical" evidence="6">
    <location>
        <begin position="20"/>
        <end position="45"/>
    </location>
</feature>
<feature type="transmembrane region" description="Helical" evidence="6">
    <location>
        <begin position="160"/>
        <end position="193"/>
    </location>
</feature>
<evidence type="ECO:0000256" key="3">
    <source>
        <dbReference type="ARBA" id="ARBA00022692"/>
    </source>
</evidence>
<name>A0AA40T1Q7_9NOST</name>
<evidence type="ECO:0000256" key="6">
    <source>
        <dbReference type="SAM" id="Phobius"/>
    </source>
</evidence>
<dbReference type="GO" id="GO:0022857">
    <property type="term" value="F:transmembrane transporter activity"/>
    <property type="evidence" value="ECO:0007669"/>
    <property type="project" value="InterPro"/>
</dbReference>
<dbReference type="Gene3D" id="1.20.1250.20">
    <property type="entry name" value="MFS general substrate transporter like domains"/>
    <property type="match status" value="1"/>
</dbReference>
<feature type="transmembrane region" description="Helical" evidence="6">
    <location>
        <begin position="111"/>
        <end position="139"/>
    </location>
</feature>
<dbReference type="PROSITE" id="PS50850">
    <property type="entry name" value="MFS"/>
    <property type="match status" value="1"/>
</dbReference>
<keyword evidence="9" id="KW-1185">Reference proteome</keyword>
<feature type="transmembrane region" description="Helical" evidence="6">
    <location>
        <begin position="83"/>
        <end position="105"/>
    </location>
</feature>
<feature type="transmembrane region" description="Helical" evidence="6">
    <location>
        <begin position="51"/>
        <end position="76"/>
    </location>
</feature>
<feature type="transmembrane region" description="Helical" evidence="6">
    <location>
        <begin position="262"/>
        <end position="287"/>
    </location>
</feature>
<dbReference type="CDD" id="cd06173">
    <property type="entry name" value="MFS_MefA_like"/>
    <property type="match status" value="1"/>
</dbReference>
<proteinExistence type="predicted"/>
<dbReference type="PANTHER" id="PTHR23513:SF11">
    <property type="entry name" value="STAPHYLOFERRIN A TRANSPORTER"/>
    <property type="match status" value="1"/>
</dbReference>
<sequence length="467" mass="49666">MLTSIEKTPLTIVREMKLFIIVWVGQLIASIGSSITAFALDVWVYEHTGSVTQFAFITLSNTLPLILLAPIAGLLVDRWDRRWTMILSDLFATLATVAIGALFITGRLEVWHIYLANTFSAIFVAFQIPAFIASISLLVPKQHLGRANGMLSFMNGTARLVAPPLGGVLLGLISLQGIIVLHLTTVFLGIAILFLLRFPKSSTPVVAEESSFLKETTYGLTYLVARPGLLGVLIISAFSIFLVGGVQVITIPLVLSFAPVTVLGTILSLFGVAVLAGGLLIGIWGGLQRNMNMIYGCMLLTGVSLLLAGLQPSVVVFIVGVFLFFLIRPIIASSTQAIFQSKVEPLVQGRVFSIKGAIEAAGLPLGYIAIGPLAEKVFEPLMATDGLLAGNIGQIIGVGTGRGMGLLLAIVGIFTIFATCIAYFFPRLRLVEDELPDVIDEVALATPTAGIAADLVSSKNDTVPSIS</sequence>
<gene>
    <name evidence="8" type="ORF">FNW02_26650</name>
</gene>
<dbReference type="InterPro" id="IPR036259">
    <property type="entry name" value="MFS_trans_sf"/>
</dbReference>
<dbReference type="RefSeq" id="WP_191760506.1">
    <property type="nucleotide sequence ID" value="NZ_VJXY01000039.1"/>
</dbReference>
<dbReference type="SUPFAM" id="SSF103473">
    <property type="entry name" value="MFS general substrate transporter"/>
    <property type="match status" value="1"/>
</dbReference>
<protein>
    <submittedName>
        <fullName evidence="8">MFS transporter</fullName>
    </submittedName>
</protein>
<feature type="transmembrane region" description="Helical" evidence="6">
    <location>
        <begin position="406"/>
        <end position="425"/>
    </location>
</feature>
<evidence type="ECO:0000259" key="7">
    <source>
        <dbReference type="PROSITE" id="PS50850"/>
    </source>
</evidence>
<dbReference type="EMBL" id="VJXY01000039">
    <property type="protein sequence ID" value="MBD6619309.1"/>
    <property type="molecule type" value="Genomic_DNA"/>
</dbReference>
<dbReference type="InterPro" id="IPR011701">
    <property type="entry name" value="MFS"/>
</dbReference>
<dbReference type="InterPro" id="IPR020846">
    <property type="entry name" value="MFS_dom"/>
</dbReference>
<dbReference type="Pfam" id="PF07690">
    <property type="entry name" value="MFS_1"/>
    <property type="match status" value="1"/>
</dbReference>
<reference evidence="8" key="1">
    <citation type="submission" date="2019-07" db="EMBL/GenBank/DDBJ databases">
        <title>Toxilogical consequences of a new and cryptic species of cyanobacteria (Komarekiella delphini-convector) recovered from the epidermis of a bottlenose dolphin and 1500 ft. in the air.</title>
        <authorList>
            <person name="Brown A.O."/>
            <person name="Dvorak P."/>
            <person name="Villanueva C.D."/>
            <person name="Foss A.J."/>
            <person name="Garvey A.D."/>
            <person name="Gibson Q.A."/>
            <person name="Johansen J.R."/>
            <person name="Casamatta D.A."/>
        </authorList>
    </citation>
    <scope>NUCLEOTIDE SEQUENCE</scope>
    <source>
        <strain evidence="8">SJRDD-AB1</strain>
    </source>
</reference>
<keyword evidence="4 6" id="KW-1133">Transmembrane helix</keyword>
<organism evidence="8 9">
    <name type="scientific">Komarekiella delphini-convector SJRDD-AB1</name>
    <dbReference type="NCBI Taxonomy" id="2593771"/>
    <lineage>
        <taxon>Bacteria</taxon>
        <taxon>Bacillati</taxon>
        <taxon>Cyanobacteriota</taxon>
        <taxon>Cyanophyceae</taxon>
        <taxon>Nostocales</taxon>
        <taxon>Nostocaceae</taxon>
        <taxon>Komarekiella</taxon>
        <taxon>Komarekiella delphini-convector</taxon>
    </lineage>
</organism>
<keyword evidence="2" id="KW-1003">Cell membrane</keyword>
<dbReference type="PANTHER" id="PTHR23513">
    <property type="entry name" value="INTEGRAL MEMBRANE EFFLUX PROTEIN-RELATED"/>
    <property type="match status" value="1"/>
</dbReference>
<keyword evidence="3 6" id="KW-0812">Transmembrane</keyword>
<feature type="domain" description="Major facilitator superfamily (MFS) profile" evidence="7">
    <location>
        <begin position="18"/>
        <end position="429"/>
    </location>
</feature>
<evidence type="ECO:0000313" key="9">
    <source>
        <dbReference type="Proteomes" id="UP001165986"/>
    </source>
</evidence>
<evidence type="ECO:0000256" key="5">
    <source>
        <dbReference type="ARBA" id="ARBA00023136"/>
    </source>
</evidence>
<feature type="transmembrane region" description="Helical" evidence="6">
    <location>
        <begin position="229"/>
        <end position="255"/>
    </location>
</feature>
<evidence type="ECO:0000313" key="8">
    <source>
        <dbReference type="EMBL" id="MBD6619309.1"/>
    </source>
</evidence>
<feature type="transmembrane region" description="Helical" evidence="6">
    <location>
        <begin position="293"/>
        <end position="326"/>
    </location>
</feature>
<accession>A0AA40T1Q7</accession>
<dbReference type="GO" id="GO:0005886">
    <property type="term" value="C:plasma membrane"/>
    <property type="evidence" value="ECO:0007669"/>
    <property type="project" value="UniProtKB-SubCell"/>
</dbReference>
<evidence type="ECO:0000256" key="2">
    <source>
        <dbReference type="ARBA" id="ARBA00022475"/>
    </source>
</evidence>
<dbReference type="AlphaFoldDB" id="A0AA40T1Q7"/>
<keyword evidence="5 6" id="KW-0472">Membrane</keyword>
<evidence type="ECO:0000256" key="4">
    <source>
        <dbReference type="ARBA" id="ARBA00022989"/>
    </source>
</evidence>
<comment type="caution">
    <text evidence="8">The sequence shown here is derived from an EMBL/GenBank/DDBJ whole genome shotgun (WGS) entry which is preliminary data.</text>
</comment>